<feature type="transmembrane region" description="Helical" evidence="6">
    <location>
        <begin position="305"/>
        <end position="334"/>
    </location>
</feature>
<reference evidence="9 10" key="1">
    <citation type="submission" date="2022-10" db="EMBL/GenBank/DDBJ databases">
        <title>Luteolibacter arcticus strain CCTCC AB 2014275, whole genome shotgun sequencing project.</title>
        <authorList>
            <person name="Zhao G."/>
            <person name="Shen L."/>
        </authorList>
    </citation>
    <scope>NUCLEOTIDE SEQUENCE [LARGE SCALE GENOMIC DNA]</scope>
    <source>
        <strain evidence="9 10">CCTCC AB 2014275</strain>
    </source>
</reference>
<name>A0ABT3GMF5_9BACT</name>
<sequence>MKYLALVFSNLKRKKLRTTLTLLSIFVAFLLFGFLAAIKAAFLGGVEIAGADRLIVRHKVSLIQPLPQSYEAKIEAMPGVDAVAALTWFGGIYKDPKNFIATFPVDPDKYLNVYPEVVVTPDVLAKWKQTRQGAIVGKTTFDRMAKSEGWKIGDKIPFTSPIWGQPEGQDQWNFEIVGTYAAGKKGADETGIIFRYDYFEEARQERKGMVGWFGVRAKSADQAAEVAKRIDEQFANSPYETKAEAEGAFAAGFASQVGDIGKIVAGVVSAVFFTILLVAGNTMSQSVRERTEEIGVLKAMGFPNGLVLVLVLIESCLLASLGGLAGLSVAWLITLGGSPAPQMLPVFVIPNRDLIMGAAFAITLGLFAGAVPAIQAMRLQIATALRRN</sequence>
<keyword evidence="5 6" id="KW-0472">Membrane</keyword>
<evidence type="ECO:0000256" key="5">
    <source>
        <dbReference type="ARBA" id="ARBA00023136"/>
    </source>
</evidence>
<keyword evidence="10" id="KW-1185">Reference proteome</keyword>
<dbReference type="InterPro" id="IPR003838">
    <property type="entry name" value="ABC3_permease_C"/>
</dbReference>
<feature type="transmembrane region" description="Helical" evidence="6">
    <location>
        <begin position="354"/>
        <end position="377"/>
    </location>
</feature>
<feature type="domain" description="ABC3 transporter permease C-terminal" evidence="7">
    <location>
        <begin position="270"/>
        <end position="380"/>
    </location>
</feature>
<evidence type="ECO:0000259" key="7">
    <source>
        <dbReference type="Pfam" id="PF02687"/>
    </source>
</evidence>
<evidence type="ECO:0000256" key="6">
    <source>
        <dbReference type="SAM" id="Phobius"/>
    </source>
</evidence>
<feature type="transmembrane region" description="Helical" evidence="6">
    <location>
        <begin position="263"/>
        <end position="284"/>
    </location>
</feature>
<keyword evidence="4 6" id="KW-1133">Transmembrane helix</keyword>
<keyword evidence="2" id="KW-1003">Cell membrane</keyword>
<dbReference type="EMBL" id="JAPDDT010000009">
    <property type="protein sequence ID" value="MCW1924650.1"/>
    <property type="molecule type" value="Genomic_DNA"/>
</dbReference>
<evidence type="ECO:0000256" key="4">
    <source>
        <dbReference type="ARBA" id="ARBA00022989"/>
    </source>
</evidence>
<dbReference type="RefSeq" id="WP_264488759.1">
    <property type="nucleotide sequence ID" value="NZ_JAPDDT010000009.1"/>
</dbReference>
<dbReference type="PANTHER" id="PTHR43738:SF3">
    <property type="entry name" value="ABC TRANSPORTER PERMEASE"/>
    <property type="match status" value="1"/>
</dbReference>
<evidence type="ECO:0000256" key="3">
    <source>
        <dbReference type="ARBA" id="ARBA00022692"/>
    </source>
</evidence>
<evidence type="ECO:0000259" key="8">
    <source>
        <dbReference type="Pfam" id="PF12704"/>
    </source>
</evidence>
<evidence type="ECO:0000256" key="2">
    <source>
        <dbReference type="ARBA" id="ARBA00022475"/>
    </source>
</evidence>
<evidence type="ECO:0000313" key="10">
    <source>
        <dbReference type="Proteomes" id="UP001320876"/>
    </source>
</evidence>
<proteinExistence type="predicted"/>
<dbReference type="PANTHER" id="PTHR43738">
    <property type="entry name" value="ABC TRANSPORTER, MEMBRANE PROTEIN"/>
    <property type="match status" value="1"/>
</dbReference>
<accession>A0ABT3GMF5</accession>
<evidence type="ECO:0000313" key="9">
    <source>
        <dbReference type="EMBL" id="MCW1924650.1"/>
    </source>
</evidence>
<evidence type="ECO:0000256" key="1">
    <source>
        <dbReference type="ARBA" id="ARBA00004651"/>
    </source>
</evidence>
<dbReference type="InterPro" id="IPR025857">
    <property type="entry name" value="MacB_PCD"/>
</dbReference>
<comment type="caution">
    <text evidence="9">The sequence shown here is derived from an EMBL/GenBank/DDBJ whole genome shotgun (WGS) entry which is preliminary data.</text>
</comment>
<keyword evidence="3 6" id="KW-0812">Transmembrane</keyword>
<dbReference type="Pfam" id="PF02687">
    <property type="entry name" value="FtsX"/>
    <property type="match status" value="1"/>
</dbReference>
<dbReference type="Pfam" id="PF12704">
    <property type="entry name" value="MacB_PCD"/>
    <property type="match status" value="1"/>
</dbReference>
<dbReference type="InterPro" id="IPR051125">
    <property type="entry name" value="ABC-4/HrtB_transporter"/>
</dbReference>
<dbReference type="Proteomes" id="UP001320876">
    <property type="component" value="Unassembled WGS sequence"/>
</dbReference>
<comment type="subcellular location">
    <subcellularLocation>
        <location evidence="1">Cell membrane</location>
        <topology evidence="1">Multi-pass membrane protein</topology>
    </subcellularLocation>
</comment>
<protein>
    <submittedName>
        <fullName evidence="9">ABC transporter permease</fullName>
    </submittedName>
</protein>
<feature type="domain" description="MacB-like periplasmic core" evidence="8">
    <location>
        <begin position="23"/>
        <end position="232"/>
    </location>
</feature>
<gene>
    <name evidence="9" type="ORF">OKA05_18945</name>
</gene>
<organism evidence="9 10">
    <name type="scientific">Luteolibacter arcticus</name>
    <dbReference type="NCBI Taxonomy" id="1581411"/>
    <lineage>
        <taxon>Bacteria</taxon>
        <taxon>Pseudomonadati</taxon>
        <taxon>Verrucomicrobiota</taxon>
        <taxon>Verrucomicrobiia</taxon>
        <taxon>Verrucomicrobiales</taxon>
        <taxon>Verrucomicrobiaceae</taxon>
        <taxon>Luteolibacter</taxon>
    </lineage>
</organism>